<gene>
    <name evidence="1" type="ORF">EMPG_12612</name>
</gene>
<evidence type="ECO:0000313" key="2">
    <source>
        <dbReference type="Proteomes" id="UP000053573"/>
    </source>
</evidence>
<reference evidence="2" key="1">
    <citation type="journal article" date="2015" name="PLoS Genet.">
        <title>The dynamic genome and transcriptome of the human fungal pathogen Blastomyces and close relative Emmonsia.</title>
        <authorList>
            <person name="Munoz J.F."/>
            <person name="Gauthier G.M."/>
            <person name="Desjardins C.A."/>
            <person name="Gallo J.E."/>
            <person name="Holder J."/>
            <person name="Sullivan T.D."/>
            <person name="Marty A.J."/>
            <person name="Carmen J.C."/>
            <person name="Chen Z."/>
            <person name="Ding L."/>
            <person name="Gujja S."/>
            <person name="Magrini V."/>
            <person name="Misas E."/>
            <person name="Mitreva M."/>
            <person name="Priest M."/>
            <person name="Saif S."/>
            <person name="Whiston E.A."/>
            <person name="Young S."/>
            <person name="Zeng Q."/>
            <person name="Goldman W.E."/>
            <person name="Mardis E.R."/>
            <person name="Taylor J.W."/>
            <person name="McEwen J.G."/>
            <person name="Clay O.K."/>
            <person name="Klein B.S."/>
            <person name="Cuomo C.A."/>
        </authorList>
    </citation>
    <scope>NUCLEOTIDE SEQUENCE [LARGE SCALE GENOMIC DNA]</scope>
    <source>
        <strain evidence="2">UAMH 139</strain>
    </source>
</reference>
<sequence length="83" mass="9605">MNENTDNIIKTSDTDEENNLINTSTEEISTSFKCKILNQIVLKLIKCIQISERDIISISEKMIKEMLISINLNKYNLNIIQIM</sequence>
<evidence type="ECO:0000313" key="1">
    <source>
        <dbReference type="EMBL" id="KLJ12330.1"/>
    </source>
</evidence>
<dbReference type="EMBL" id="LDEV01000996">
    <property type="protein sequence ID" value="KLJ12330.1"/>
    <property type="molecule type" value="Genomic_DNA"/>
</dbReference>
<proteinExistence type="predicted"/>
<keyword evidence="2" id="KW-1185">Reference proteome</keyword>
<accession>A0A0H1BM19</accession>
<protein>
    <submittedName>
        <fullName evidence="1">Uncharacterized protein</fullName>
    </submittedName>
</protein>
<dbReference type="AlphaFoldDB" id="A0A0H1BM19"/>
<comment type="caution">
    <text evidence="1">The sequence shown here is derived from an EMBL/GenBank/DDBJ whole genome shotgun (WGS) entry which is preliminary data.</text>
</comment>
<name>A0A0H1BM19_9EURO</name>
<organism evidence="1 2">
    <name type="scientific">Blastomyces silverae</name>
    <dbReference type="NCBI Taxonomy" id="2060906"/>
    <lineage>
        <taxon>Eukaryota</taxon>
        <taxon>Fungi</taxon>
        <taxon>Dikarya</taxon>
        <taxon>Ascomycota</taxon>
        <taxon>Pezizomycotina</taxon>
        <taxon>Eurotiomycetes</taxon>
        <taxon>Eurotiomycetidae</taxon>
        <taxon>Onygenales</taxon>
        <taxon>Ajellomycetaceae</taxon>
        <taxon>Blastomyces</taxon>
    </lineage>
</organism>
<dbReference type="Proteomes" id="UP000053573">
    <property type="component" value="Unassembled WGS sequence"/>
</dbReference>